<dbReference type="InterPro" id="IPR006615">
    <property type="entry name" value="Pept_C19_DUSP"/>
</dbReference>
<gene>
    <name evidence="11" type="ORF">BN850_0036660</name>
</gene>
<evidence type="ECO:0000256" key="8">
    <source>
        <dbReference type="SAM" id="MobiDB-lite"/>
    </source>
</evidence>
<dbReference type="EMBL" id="CBMI010000768">
    <property type="protein sequence ID" value="CEG04285.1"/>
    <property type="molecule type" value="Genomic_DNA"/>
</dbReference>
<keyword evidence="6" id="KW-0378">Hydrolase</keyword>
<protein>
    <recommendedName>
        <fullName evidence="3">ubiquitinyl hydrolase 1</fullName>
        <ecNumber evidence="3">3.4.19.12</ecNumber>
    </recommendedName>
</protein>
<feature type="compositionally biased region" description="Polar residues" evidence="8">
    <location>
        <begin position="574"/>
        <end position="584"/>
    </location>
</feature>
<dbReference type="PANTHER" id="PTHR21646">
    <property type="entry name" value="UBIQUITIN CARBOXYL-TERMINAL HYDROLASE"/>
    <property type="match status" value="1"/>
</dbReference>
<keyword evidence="7" id="KW-0788">Thiol protease</keyword>
<dbReference type="InterPro" id="IPR050185">
    <property type="entry name" value="Ub_carboxyl-term_hydrolase"/>
</dbReference>
<reference evidence="11" key="1">
    <citation type="submission" date="2013-05" db="EMBL/GenBank/DDBJ databases">
        <title>Draft genome sequences of six wheat associated Fusarium spp. isolates.</title>
        <authorList>
            <person name="Moolhuijzen P.M."/>
            <person name="Manners J.M."/>
            <person name="Wilcox S."/>
            <person name="Bellgard M.I."/>
            <person name="Gardiner D.M."/>
        </authorList>
    </citation>
    <scope>NUCLEOTIDE SEQUENCE</scope>
    <source>
        <strain evidence="11">CS3069</strain>
    </source>
</reference>
<dbReference type="InterPro" id="IPR028889">
    <property type="entry name" value="USP"/>
</dbReference>
<dbReference type="Pfam" id="PF00443">
    <property type="entry name" value="UCH"/>
    <property type="match status" value="1"/>
</dbReference>
<evidence type="ECO:0000256" key="5">
    <source>
        <dbReference type="ARBA" id="ARBA00022786"/>
    </source>
</evidence>
<dbReference type="PROSITE" id="PS51283">
    <property type="entry name" value="DUSP"/>
    <property type="match status" value="1"/>
</dbReference>
<dbReference type="GO" id="GO:0006508">
    <property type="term" value="P:proteolysis"/>
    <property type="evidence" value="ECO:0007669"/>
    <property type="project" value="UniProtKB-KW"/>
</dbReference>
<dbReference type="SUPFAM" id="SSF143791">
    <property type="entry name" value="DUSP-like"/>
    <property type="match status" value="1"/>
</dbReference>
<dbReference type="InterPro" id="IPR035927">
    <property type="entry name" value="DUSP-like_sf"/>
</dbReference>
<organism evidence="11">
    <name type="scientific">Fusarium clavum</name>
    <dbReference type="NCBI Taxonomy" id="2594811"/>
    <lineage>
        <taxon>Eukaryota</taxon>
        <taxon>Fungi</taxon>
        <taxon>Dikarya</taxon>
        <taxon>Ascomycota</taxon>
        <taxon>Pezizomycotina</taxon>
        <taxon>Sordariomycetes</taxon>
        <taxon>Hypocreomycetidae</taxon>
        <taxon>Hypocreales</taxon>
        <taxon>Nectriaceae</taxon>
        <taxon>Fusarium</taxon>
        <taxon>Fusarium incarnatum-equiseti species complex</taxon>
    </lineage>
</organism>
<dbReference type="Gene3D" id="3.90.70.10">
    <property type="entry name" value="Cysteine proteinases"/>
    <property type="match status" value="2"/>
</dbReference>
<feature type="compositionally biased region" description="Basic and acidic residues" evidence="8">
    <location>
        <begin position="43"/>
        <end position="59"/>
    </location>
</feature>
<evidence type="ECO:0000256" key="7">
    <source>
        <dbReference type="ARBA" id="ARBA00022807"/>
    </source>
</evidence>
<feature type="domain" description="DUSP" evidence="10">
    <location>
        <begin position="260"/>
        <end position="380"/>
    </location>
</feature>
<dbReference type="Pfam" id="PF06337">
    <property type="entry name" value="DUSP"/>
    <property type="match status" value="1"/>
</dbReference>
<accession>A0A090MF70</accession>
<comment type="caution">
    <text evidence="11">The sequence shown here is derived from an EMBL/GenBank/DDBJ whole genome shotgun (WGS) entry which is preliminary data.</text>
</comment>
<feature type="region of interest" description="Disordered" evidence="8">
    <location>
        <begin position="565"/>
        <end position="599"/>
    </location>
</feature>
<feature type="region of interest" description="Disordered" evidence="8">
    <location>
        <begin position="1431"/>
        <end position="1456"/>
    </location>
</feature>
<feature type="region of interest" description="Disordered" evidence="8">
    <location>
        <begin position="1089"/>
        <end position="1203"/>
    </location>
</feature>
<proteinExistence type="inferred from homology"/>
<evidence type="ECO:0000259" key="10">
    <source>
        <dbReference type="PROSITE" id="PS51283"/>
    </source>
</evidence>
<feature type="compositionally biased region" description="Basic residues" evidence="8">
    <location>
        <begin position="1156"/>
        <end position="1185"/>
    </location>
</feature>
<name>A0A090MF70_9HYPO</name>
<sequence length="1633" mass="179479">MPIQLFSHHLSLPISLSIPQTDLILTNGAKLFLSPSVAFTVKGTDKGKDKSKNKNKDEDVLSSLPTPLVQAPRAARAARLQDVVLKEEKALAKGRALDDDPAFSFSADSQPASSLPPRLQTQNTSFASADYASSAASSPCASAYADLSIESDRGGDETGSARTLARSQSPLRLSHRVIMNGDSDLPHRSSSPLKRRASSMDPENEADKVRDVDMGSSQVKESVEGTSQPLVDTLPRAMSVDAPEPDAPLAGNAPSSQPIPSLQEQIKIIETLLKAFQDSQPNEGDKAYLVSNTWVQRALALRGDSKDVKESDPASGPLGPVDNLDIIEEVIKEPAGNEFIRLKEGTNENEFTLFPEDAWKMVVDWYGVKDGQEAIVRTAINTAEIGDEPVIQFEFHPPIFTVHRLWSTLSPLPIEQSLKAKNPPPYRFARSRKYHAQTFIRELKTATGVPMDRKIRLFTVPEVQQTTGPSEPSRALTPPDSPGRGEGSGNPAESWSKLLLDIASFEQVRETKVQSTLEDHTVNPNFNGSSALSIFDLVTDQTLVIDEAIEKGSWVSTYTGKSPPNGLAIPTRSGMASSNASGRSSPAPGGALTRGRAGRKSGRSIGVVGLQNLGNTCYMNSALQCVRSVEELTKYFLTDEFADEVNKTNPLGYNGKVATTYGQLLKEIYSESRGSVTPREFKNTIGRCRTTFAGYGQQDSQEFLGFLLDALQEDLSRVKKKPYIEKPDSTDDMINNPEAIKEMADKVWDITRRRDDSVIADLFTGLYKSTLKCPECGKISITFDPFNNLTLPIPVEDVWMAKIKFLPLNDIPVLIEVELPKHSAIEQLKQFLSIRTGIPAERLIGGEEYKDRFFKIYENSQDVSEEIARNDLATFHELDAVPTNWPHKAKKPRSMLDVDTPLETENWDDPRYEQMVVPVFHRVPSSYARGRDGMAPPSFICFTKEEASDIDLIRRKVLEKVATFSTWSKLRGGLEENSDNADGEVIISASDADSSGDSKVIANSVEGEDDIVDVHMKDDSNPLPHQPQILKRFNTTRPNFIKPDSILDPELEDLFELCYFTDKSYAGHVPTGWSHVDQHQALPKLADRIPQSAPDDEDAGSRDDDSSTPSANEDASSNDESIKAEAPQTQMLDASSEEEVQETPRPFNGRPSKFGPKGRRNKMKPQKYGKKANKRRERIPNKKNKVASVKPQPQPPAVADGGPLIRLGEGLVVDWNEDTFDKVFGGSSKISDEKGAPTYQAPETLNDKALKIVQRRRQHRRTRGITLEECLDEFERAEVLSEQDMWYCPRCKEHRRASKKFDLWKSPDILVAHLKRFSSSGYRRDKLDVMVDFPIEGLDLTSRVIQKEDGKVEIYDLIAVDDHYGGLGGGHYTAYAKNFVDGRWYNYNDSSASPVSDPSSCITSAAYLLFYRRRSSTPLGGSRFGVISEKYKNSEENSEEEDSEAGEGQRLGEGSSLVGLSSAGIGAAATRRPAGHGSDRITVTSLAGPDDDDDDGLPPYGGVDDEGVDVKDGYQQLENGQPLNLAQSWSFGAIVDSAAEDSTGADIGSDDVQLDSSADERGFDQPDDPDMLGDVMDVDREPAASHKATLADIQNAAVDHKAVIDVPTAAGSDRDSNEVAEIHLRSEEGTKTE</sequence>
<evidence type="ECO:0000256" key="1">
    <source>
        <dbReference type="ARBA" id="ARBA00000707"/>
    </source>
</evidence>
<dbReference type="GO" id="GO:0004843">
    <property type="term" value="F:cysteine-type deubiquitinase activity"/>
    <property type="evidence" value="ECO:0007669"/>
    <property type="project" value="UniProtKB-EC"/>
</dbReference>
<evidence type="ECO:0000256" key="3">
    <source>
        <dbReference type="ARBA" id="ARBA00012759"/>
    </source>
</evidence>
<dbReference type="PANTHER" id="PTHR21646:SF24">
    <property type="entry name" value="UBIQUITIN CARBOXYL-TERMINAL HYDROLASE"/>
    <property type="match status" value="1"/>
</dbReference>
<dbReference type="Gene3D" id="3.30.2230.10">
    <property type="entry name" value="DUSP-like"/>
    <property type="match status" value="1"/>
</dbReference>
<evidence type="ECO:0000256" key="6">
    <source>
        <dbReference type="ARBA" id="ARBA00022801"/>
    </source>
</evidence>
<evidence type="ECO:0000256" key="4">
    <source>
        <dbReference type="ARBA" id="ARBA00022670"/>
    </source>
</evidence>
<keyword evidence="4" id="KW-0645">Protease</keyword>
<feature type="compositionally biased region" description="Acidic residues" evidence="8">
    <location>
        <begin position="1436"/>
        <end position="1445"/>
    </location>
</feature>
<feature type="region of interest" description="Disordered" evidence="8">
    <location>
        <begin position="100"/>
        <end position="120"/>
    </location>
</feature>
<feature type="compositionally biased region" description="Basic and acidic residues" evidence="8">
    <location>
        <begin position="1612"/>
        <end position="1633"/>
    </location>
</feature>
<keyword evidence="5" id="KW-0833">Ubl conjugation pathway</keyword>
<dbReference type="GO" id="GO:0016579">
    <property type="term" value="P:protein deubiquitination"/>
    <property type="evidence" value="ECO:0007669"/>
    <property type="project" value="InterPro"/>
</dbReference>
<feature type="domain" description="USP" evidence="9">
    <location>
        <begin position="608"/>
        <end position="1414"/>
    </location>
</feature>
<evidence type="ECO:0000259" key="9">
    <source>
        <dbReference type="PROSITE" id="PS50235"/>
    </source>
</evidence>
<dbReference type="SUPFAM" id="SSF54001">
    <property type="entry name" value="Cysteine proteinases"/>
    <property type="match status" value="1"/>
</dbReference>
<evidence type="ECO:0000313" key="11">
    <source>
        <dbReference type="EMBL" id="CEG04285.1"/>
    </source>
</evidence>
<dbReference type="PROSITE" id="PS00973">
    <property type="entry name" value="USP_2"/>
    <property type="match status" value="1"/>
</dbReference>
<dbReference type="PROSITE" id="PS50235">
    <property type="entry name" value="USP_3"/>
    <property type="match status" value="1"/>
</dbReference>
<comment type="similarity">
    <text evidence="2">Belongs to the peptidase C19 family.</text>
</comment>
<dbReference type="EC" id="3.4.19.12" evidence="3"/>
<feature type="region of interest" description="Disordered" evidence="8">
    <location>
        <begin position="463"/>
        <end position="493"/>
    </location>
</feature>
<dbReference type="InterPro" id="IPR001394">
    <property type="entry name" value="Peptidase_C19_UCH"/>
</dbReference>
<dbReference type="CDD" id="cd02674">
    <property type="entry name" value="Peptidase_C19R"/>
    <property type="match status" value="1"/>
</dbReference>
<feature type="compositionally biased region" description="Polar residues" evidence="8">
    <location>
        <begin position="215"/>
        <end position="230"/>
    </location>
</feature>
<feature type="compositionally biased region" description="Polar residues" evidence="8">
    <location>
        <begin position="1108"/>
        <end position="1119"/>
    </location>
</feature>
<feature type="region of interest" description="Disordered" evidence="8">
    <location>
        <begin position="43"/>
        <end position="65"/>
    </location>
</feature>
<evidence type="ECO:0000256" key="2">
    <source>
        <dbReference type="ARBA" id="ARBA00009085"/>
    </source>
</evidence>
<feature type="region of interest" description="Disordered" evidence="8">
    <location>
        <begin position="1468"/>
        <end position="1509"/>
    </location>
</feature>
<dbReference type="InterPro" id="IPR018200">
    <property type="entry name" value="USP_CS"/>
</dbReference>
<dbReference type="InterPro" id="IPR038765">
    <property type="entry name" value="Papain-like_cys_pep_sf"/>
</dbReference>
<dbReference type="SMART" id="SM00695">
    <property type="entry name" value="DUSP"/>
    <property type="match status" value="1"/>
</dbReference>
<feature type="region of interest" description="Disordered" evidence="8">
    <location>
        <begin position="1541"/>
        <end position="1583"/>
    </location>
</feature>
<feature type="region of interest" description="Disordered" evidence="8">
    <location>
        <begin position="150"/>
        <end position="259"/>
    </location>
</feature>
<comment type="catalytic activity">
    <reaction evidence="1">
        <text>Thiol-dependent hydrolysis of ester, thioester, amide, peptide and isopeptide bonds formed by the C-terminal Gly of ubiquitin (a 76-residue protein attached to proteins as an intracellular targeting signal).</text>
        <dbReference type="EC" id="3.4.19.12"/>
    </reaction>
</comment>
<feature type="region of interest" description="Disordered" evidence="8">
    <location>
        <begin position="1607"/>
        <end position="1633"/>
    </location>
</feature>
<dbReference type="PROSITE" id="PS00972">
    <property type="entry name" value="USP_1"/>
    <property type="match status" value="1"/>
</dbReference>